<dbReference type="GO" id="GO:0032259">
    <property type="term" value="P:methylation"/>
    <property type="evidence" value="ECO:0007669"/>
    <property type="project" value="UniProtKB-KW"/>
</dbReference>
<proteinExistence type="predicted"/>
<dbReference type="Proteomes" id="UP001597282">
    <property type="component" value="Unassembled WGS sequence"/>
</dbReference>
<gene>
    <name evidence="1" type="ORF">ACFQ4Y_14665</name>
</gene>
<dbReference type="RefSeq" id="WP_380166781.1">
    <property type="nucleotide sequence ID" value="NZ_JBHTNU010000018.1"/>
</dbReference>
<protein>
    <submittedName>
        <fullName evidence="1">Class I SAM-dependent methyltransferase</fullName>
    </submittedName>
</protein>
<comment type="caution">
    <text evidence="1">The sequence shown here is derived from an EMBL/GenBank/DDBJ whole genome shotgun (WGS) entry which is preliminary data.</text>
</comment>
<dbReference type="Gene3D" id="3.40.50.150">
    <property type="entry name" value="Vaccinia Virus protein VP39"/>
    <property type="match status" value="1"/>
</dbReference>
<name>A0ABW4CDQ1_9BACL</name>
<sequence>MNSFADRGKFLLRFFRSPLRIGSVTPSSRQLVQAMLEPISWNEVRIAVELGAGTGVVTRELKRWLPSDAKMFIFEKDPALQIALRQDYPEFYHVAEAEILRGAMKNRGVAEADVIFSSLPFANFSEDARASILDQVRDGLTQNGVFTAYQYTPQMKRLLGERFRDVRVRFVPWNLPPAFIYICREPIR</sequence>
<keyword evidence="1" id="KW-0808">Transferase</keyword>
<dbReference type="InterPro" id="IPR029063">
    <property type="entry name" value="SAM-dependent_MTases_sf"/>
</dbReference>
<dbReference type="GO" id="GO:0008168">
    <property type="term" value="F:methyltransferase activity"/>
    <property type="evidence" value="ECO:0007669"/>
    <property type="project" value="UniProtKB-KW"/>
</dbReference>
<dbReference type="EMBL" id="JBHTNU010000018">
    <property type="protein sequence ID" value="MFD1428148.1"/>
    <property type="molecule type" value="Genomic_DNA"/>
</dbReference>
<dbReference type="SUPFAM" id="SSF53335">
    <property type="entry name" value="S-adenosyl-L-methionine-dependent methyltransferases"/>
    <property type="match status" value="1"/>
</dbReference>
<evidence type="ECO:0000313" key="1">
    <source>
        <dbReference type="EMBL" id="MFD1428148.1"/>
    </source>
</evidence>
<reference evidence="2" key="1">
    <citation type="journal article" date="2019" name="Int. J. Syst. Evol. Microbiol.">
        <title>The Global Catalogue of Microorganisms (GCM) 10K type strain sequencing project: providing services to taxonomists for standard genome sequencing and annotation.</title>
        <authorList>
            <consortium name="The Broad Institute Genomics Platform"/>
            <consortium name="The Broad Institute Genome Sequencing Center for Infectious Disease"/>
            <person name="Wu L."/>
            <person name="Ma J."/>
        </authorList>
    </citation>
    <scope>NUCLEOTIDE SEQUENCE [LARGE SCALE GENOMIC DNA]</scope>
    <source>
        <strain evidence="2">S1</strain>
    </source>
</reference>
<keyword evidence="1" id="KW-0489">Methyltransferase</keyword>
<keyword evidence="2" id="KW-1185">Reference proteome</keyword>
<dbReference type="CDD" id="cd02440">
    <property type="entry name" value="AdoMet_MTases"/>
    <property type="match status" value="1"/>
</dbReference>
<accession>A0ABW4CDQ1</accession>
<evidence type="ECO:0000313" key="2">
    <source>
        <dbReference type="Proteomes" id="UP001597282"/>
    </source>
</evidence>
<organism evidence="1 2">
    <name type="scientific">Kroppenstedtia sanguinis</name>
    <dbReference type="NCBI Taxonomy" id="1380684"/>
    <lineage>
        <taxon>Bacteria</taxon>
        <taxon>Bacillati</taxon>
        <taxon>Bacillota</taxon>
        <taxon>Bacilli</taxon>
        <taxon>Bacillales</taxon>
        <taxon>Thermoactinomycetaceae</taxon>
        <taxon>Kroppenstedtia</taxon>
    </lineage>
</organism>